<protein>
    <recommendedName>
        <fullName evidence="4">Stability/partitioning determinant</fullName>
    </recommendedName>
</protein>
<keyword evidence="3" id="KW-1185">Reference proteome</keyword>
<comment type="caution">
    <text evidence="2">The sequence shown here is derived from an EMBL/GenBank/DDBJ whole genome shotgun (WGS) entry which is preliminary data.</text>
</comment>
<accession>A0A147I178</accession>
<feature type="region of interest" description="Disordered" evidence="1">
    <location>
        <begin position="1"/>
        <end position="23"/>
    </location>
</feature>
<dbReference type="EMBL" id="LDTB01000043">
    <property type="protein sequence ID" value="KTT71188.1"/>
    <property type="molecule type" value="Genomic_DNA"/>
</dbReference>
<organism evidence="2 3">
    <name type="scientific">Sphingomonas endophytica</name>
    <dbReference type="NCBI Taxonomy" id="869719"/>
    <lineage>
        <taxon>Bacteria</taxon>
        <taxon>Pseudomonadati</taxon>
        <taxon>Pseudomonadota</taxon>
        <taxon>Alphaproteobacteria</taxon>
        <taxon>Sphingomonadales</taxon>
        <taxon>Sphingomonadaceae</taxon>
        <taxon>Sphingomonas</taxon>
    </lineage>
</organism>
<dbReference type="RefSeq" id="WP_058755985.1">
    <property type="nucleotide sequence ID" value="NZ_LDTB01000043.1"/>
</dbReference>
<dbReference type="PATRIC" id="fig|869719.3.peg.2124"/>
<evidence type="ECO:0000313" key="2">
    <source>
        <dbReference type="EMBL" id="KTT71188.1"/>
    </source>
</evidence>
<gene>
    <name evidence="2" type="ORF">NS334_10910</name>
</gene>
<sequence>MTDKPHKPSGRLAGVTSFGGDDDGDYIAPPARAVRDQAKAVAAALGFVSDKPAPAPAPAPAVRKRTRQPSQYPDHYNLRLRDGDRERFDDYAYRHRLAKGEVFRIMLDLLEADERAREG</sequence>
<reference evidence="2 3" key="1">
    <citation type="journal article" date="2016" name="Front. Microbiol.">
        <title>Genomic Resource of Rice Seed Associated Bacteria.</title>
        <authorList>
            <person name="Midha S."/>
            <person name="Bansal K."/>
            <person name="Sharma S."/>
            <person name="Kumar N."/>
            <person name="Patil P.P."/>
            <person name="Chaudhry V."/>
            <person name="Patil P.B."/>
        </authorList>
    </citation>
    <scope>NUCLEOTIDE SEQUENCE [LARGE SCALE GENOMIC DNA]</scope>
    <source>
        <strain evidence="2 3">NS334</strain>
    </source>
</reference>
<dbReference type="AlphaFoldDB" id="A0A147I178"/>
<evidence type="ECO:0000256" key="1">
    <source>
        <dbReference type="SAM" id="MobiDB-lite"/>
    </source>
</evidence>
<evidence type="ECO:0008006" key="4">
    <source>
        <dbReference type="Google" id="ProtNLM"/>
    </source>
</evidence>
<name>A0A147I178_9SPHN</name>
<evidence type="ECO:0000313" key="3">
    <source>
        <dbReference type="Proteomes" id="UP000074310"/>
    </source>
</evidence>
<dbReference type="Proteomes" id="UP000074310">
    <property type="component" value="Unassembled WGS sequence"/>
</dbReference>
<dbReference type="OrthoDB" id="7474091at2"/>
<feature type="region of interest" description="Disordered" evidence="1">
    <location>
        <begin position="50"/>
        <end position="77"/>
    </location>
</feature>
<proteinExistence type="predicted"/>